<dbReference type="AlphaFoldDB" id="A0ABD5EYF7"/>
<keyword evidence="3" id="KW-1185">Reference proteome</keyword>
<reference evidence="3" key="1">
    <citation type="submission" date="2023-07" db="EMBL/GenBank/DDBJ databases">
        <title>30 novel species of actinomycetes from the DSMZ collection.</title>
        <authorList>
            <person name="Nouioui I."/>
        </authorList>
    </citation>
    <scope>NUCLEOTIDE SEQUENCE [LARGE SCALE GENOMIC DNA]</scope>
    <source>
        <strain evidence="3">DSM 41981</strain>
    </source>
</reference>
<evidence type="ECO:0000313" key="3">
    <source>
        <dbReference type="Proteomes" id="UP001183535"/>
    </source>
</evidence>
<organism evidence="2 3">
    <name type="scientific">Streptomyces doudnae</name>
    <dbReference type="NCBI Taxonomy" id="3075536"/>
    <lineage>
        <taxon>Bacteria</taxon>
        <taxon>Bacillati</taxon>
        <taxon>Actinomycetota</taxon>
        <taxon>Actinomycetes</taxon>
        <taxon>Kitasatosporales</taxon>
        <taxon>Streptomycetaceae</taxon>
        <taxon>Streptomyces</taxon>
    </lineage>
</organism>
<comment type="caution">
    <text evidence="2">The sequence shown here is derived from an EMBL/GenBank/DDBJ whole genome shotgun (WGS) entry which is preliminary data.</text>
</comment>
<name>A0ABD5EYF7_9ACTN</name>
<dbReference type="RefSeq" id="WP_093836397.1">
    <property type="nucleotide sequence ID" value="NZ_JAVRES010000030.1"/>
</dbReference>
<proteinExistence type="predicted"/>
<dbReference type="EMBL" id="JAVRES010000030">
    <property type="protein sequence ID" value="MDT0439733.1"/>
    <property type="molecule type" value="Genomic_DNA"/>
</dbReference>
<evidence type="ECO:0000313" key="2">
    <source>
        <dbReference type="EMBL" id="MDT0439733.1"/>
    </source>
</evidence>
<protein>
    <submittedName>
        <fullName evidence="2">Uncharacterized protein</fullName>
    </submittedName>
</protein>
<feature type="region of interest" description="Disordered" evidence="1">
    <location>
        <begin position="1"/>
        <end position="22"/>
    </location>
</feature>
<sequence length="133" mass="13515">MAIGRRRPDPTPEPGHGSGISIGGNNIAPLQNVVGQNISRVYQAASADGTTDVDAVRALLIAFREDLDRNAAVLQHAEALRAMAGTVDGSLTAPAESTSTLRGIAQALPALVLGTVVQQSGEALAHAVSGLLS</sequence>
<dbReference type="Proteomes" id="UP001183535">
    <property type="component" value="Unassembled WGS sequence"/>
</dbReference>
<accession>A0ABD5EYF7</accession>
<feature type="compositionally biased region" description="Basic and acidic residues" evidence="1">
    <location>
        <begin position="1"/>
        <end position="10"/>
    </location>
</feature>
<evidence type="ECO:0000256" key="1">
    <source>
        <dbReference type="SAM" id="MobiDB-lite"/>
    </source>
</evidence>
<gene>
    <name evidence="2" type="ORF">RM877_34260</name>
</gene>